<comment type="caution">
    <text evidence="1">The sequence shown here is derived from an EMBL/GenBank/DDBJ whole genome shotgun (WGS) entry which is preliminary data.</text>
</comment>
<dbReference type="GO" id="GO:0019005">
    <property type="term" value="C:SCF ubiquitin ligase complex"/>
    <property type="evidence" value="ECO:0007669"/>
    <property type="project" value="TreeGrafter"/>
</dbReference>
<organism evidence="1 2">
    <name type="scientific">Cloeon dipterum</name>
    <dbReference type="NCBI Taxonomy" id="197152"/>
    <lineage>
        <taxon>Eukaryota</taxon>
        <taxon>Metazoa</taxon>
        <taxon>Ecdysozoa</taxon>
        <taxon>Arthropoda</taxon>
        <taxon>Hexapoda</taxon>
        <taxon>Insecta</taxon>
        <taxon>Pterygota</taxon>
        <taxon>Palaeoptera</taxon>
        <taxon>Ephemeroptera</taxon>
        <taxon>Pisciforma</taxon>
        <taxon>Baetidae</taxon>
        <taxon>Cloeon</taxon>
    </lineage>
</organism>
<reference evidence="1 2" key="1">
    <citation type="submission" date="2020-04" db="EMBL/GenBank/DDBJ databases">
        <authorList>
            <person name="Alioto T."/>
            <person name="Alioto T."/>
            <person name="Gomez Garrido J."/>
        </authorList>
    </citation>
    <scope>NUCLEOTIDE SEQUENCE [LARGE SCALE GENOMIC DNA]</scope>
</reference>
<protein>
    <submittedName>
        <fullName evidence="1">Uncharacterized protein</fullName>
    </submittedName>
</protein>
<accession>A0A8S1DUM4</accession>
<gene>
    <name evidence="1" type="ORF">CLODIP_2_CD03164</name>
</gene>
<dbReference type="Gene3D" id="3.80.10.10">
    <property type="entry name" value="Ribonuclease Inhibitor"/>
    <property type="match status" value="3"/>
</dbReference>
<dbReference type="SUPFAM" id="SSF52047">
    <property type="entry name" value="RNI-like"/>
    <property type="match status" value="3"/>
</dbReference>
<name>A0A8S1DUM4_9INSE</name>
<proteinExistence type="predicted"/>
<dbReference type="PANTHER" id="PTHR13318">
    <property type="entry name" value="PARTNER OF PAIRED, ISOFORM B-RELATED"/>
    <property type="match status" value="1"/>
</dbReference>
<dbReference type="EMBL" id="CADEPI010000343">
    <property type="protein sequence ID" value="CAB3384232.1"/>
    <property type="molecule type" value="Genomic_DNA"/>
</dbReference>
<dbReference type="GO" id="GO:0031146">
    <property type="term" value="P:SCF-dependent proteasomal ubiquitin-dependent protein catabolic process"/>
    <property type="evidence" value="ECO:0007669"/>
    <property type="project" value="TreeGrafter"/>
</dbReference>
<dbReference type="PANTHER" id="PTHR13318:SF95">
    <property type="entry name" value="F-BOX PROTEIN YLR352W"/>
    <property type="match status" value="1"/>
</dbReference>
<dbReference type="OrthoDB" id="10036956at2759"/>
<keyword evidence="2" id="KW-1185">Reference proteome</keyword>
<dbReference type="InterPro" id="IPR032675">
    <property type="entry name" value="LRR_dom_sf"/>
</dbReference>
<evidence type="ECO:0000313" key="2">
    <source>
        <dbReference type="Proteomes" id="UP000494165"/>
    </source>
</evidence>
<dbReference type="Proteomes" id="UP000494165">
    <property type="component" value="Unassembled WGS sequence"/>
</dbReference>
<sequence>MGKILSKTEEESLTPAIEREEKLMRLMTEKCFQPMNRTHIFQDKFLPALHELIGPQLKILNITGFVAHCPSSKRTALIRAAIFRISNYAPKLVRLHVARDRKLRGVQWEEKIYADDEIVEALSKLKELQILQLEVTIFNLPNLLKLSARLIHLHLISTNLTEILALPDVKDLKKSFEGLKVFLFWVQENSTNRRFDTKFNEINHLKIIWTNVGHTPIREPIQQIEKNMKNLTKITSLDLRGVPYMNIFINFLLKFGSKLIALHVADVETYQIKLSYNEVFRDCPKLEKLYLDVADVKERIIVKFPPLKELKLNLERISKDSYSLYDVLRAPELEKIELLGELTYPEDLEKLKPLFYGRPRSLRKLKTIIVNIGWTDVTYRIRQKQIYFKQISSFLRDAMKELKRTLTGVKLSLNDSCEYLQLYNCMHQEAAEEEIESSLGPSFKNANKMNQRPALTEREKELLRLMTEKCFLPVDRVNIFQNIFLPAFHELIGPKLETLNLSGFVDHCQYSERPEKIKQAILDIAIQAPQLVCLHATRERNLRAELWEGNFTADDQIVEALSKLKKLKVLQLEVMSFKLPDLLQLSQGLTHLRLISTNLTEKIALPDVEDLKESFEGLRVFLFWTQANQINRRAFTRFCIEHVPTLQVVGDYAYLRHFTLDLNYEFIPINIDTKFKKINHLKIIWTNEENSDYKTPFRREELLTKLKKIPSLDLRGVPYIKILSLFFNNYGPTLLALHVTDVATHHVRLTYNQVFKHCPRLKKLCLDVDDSAQRITEKFPPLKELKLNLKRFKINSRNLWDVLKAPGLEKIELMNRLLPEQSRGEWGAGLEIAVSETNQAELSFERKQELLTLMMSKCFQPMNKPKMFQETILPAFKELIGPHLTIINITGFVSHCPDLKRAALIRAAIYRIAHGAPSLVCLRAARDRRLRAEILDGKEFIAGDDVLEALLKLKKLQTLQMEELSFNLPNLLQLSARLSHLHLISTNITDDENKLMVDALMWCLQRLKVFLYCTNSASRDCRLARLCIENVPSLQVVGNFASDFCTFDSYNLYTEIIEPGFSDLRHFTFDLNYAYIPTNFPLGFQKVNSLKIIWSGKENPNLIVRWNSLILLKKLTRVKSLHLHGVPIDATLPVFLQSYGANLHTLHVTSDETGNTKLTYNQVFKHCPKLEKLCLDVDDSEEQIFMKFPPLKELKFNMHRFKKVDFITLWEILTAPELEKIEFLGEPDYPETLNKLNSLMNESKNLCKLKTVVVNFGWTNLTERMEEKKSYFQHMSRFLSILAHFRKENLTGIRFSLNDSCEYLEFYNCLELMATGKVVITAPLFRQLFQIVNVNDIPNWLQDVDVFNKLEEFKIPLIQ</sequence>
<evidence type="ECO:0000313" key="1">
    <source>
        <dbReference type="EMBL" id="CAB3384232.1"/>
    </source>
</evidence>